<organism evidence="2 3">
    <name type="scientific">Durusdinium trenchii</name>
    <dbReference type="NCBI Taxonomy" id="1381693"/>
    <lineage>
        <taxon>Eukaryota</taxon>
        <taxon>Sar</taxon>
        <taxon>Alveolata</taxon>
        <taxon>Dinophyceae</taxon>
        <taxon>Suessiales</taxon>
        <taxon>Symbiodiniaceae</taxon>
        <taxon>Durusdinium</taxon>
    </lineage>
</organism>
<evidence type="ECO:0000256" key="1">
    <source>
        <dbReference type="SAM" id="MobiDB-lite"/>
    </source>
</evidence>
<feature type="compositionally biased region" description="Polar residues" evidence="1">
    <location>
        <begin position="17"/>
        <end position="26"/>
    </location>
</feature>
<dbReference type="EMBL" id="CAXAMM010019147">
    <property type="protein sequence ID" value="CAK9045085.1"/>
    <property type="molecule type" value="Genomic_DNA"/>
</dbReference>
<comment type="caution">
    <text evidence="2">The sequence shown here is derived from an EMBL/GenBank/DDBJ whole genome shotgun (WGS) entry which is preliminary data.</text>
</comment>
<name>A0ABP0M0S0_9DINO</name>
<evidence type="ECO:0000313" key="3">
    <source>
        <dbReference type="Proteomes" id="UP001642464"/>
    </source>
</evidence>
<accession>A0ABP0M0S0</accession>
<gene>
    <name evidence="2" type="ORF">SCF082_LOCUS25516</name>
</gene>
<keyword evidence="3" id="KW-1185">Reference proteome</keyword>
<sequence>MPWTVERSPDSAVDGSTAPSSMSKAPTSRAKEADVWTVEDWDKQLQRLKEAPTPCRVPEGADAKQKQVADAVREELQVDLEALVNAAMDEMRSWVSQEIAFARSSFEEAPWRVNGGVRTVSVTGAVKPAPAESGLCQELE</sequence>
<dbReference type="Proteomes" id="UP001642464">
    <property type="component" value="Unassembled WGS sequence"/>
</dbReference>
<protein>
    <submittedName>
        <fullName evidence="2">Uncharacterized protein</fullName>
    </submittedName>
</protein>
<reference evidence="2 3" key="1">
    <citation type="submission" date="2024-02" db="EMBL/GenBank/DDBJ databases">
        <authorList>
            <person name="Chen Y."/>
            <person name="Shah S."/>
            <person name="Dougan E. K."/>
            <person name="Thang M."/>
            <person name="Chan C."/>
        </authorList>
    </citation>
    <scope>NUCLEOTIDE SEQUENCE [LARGE SCALE GENOMIC DNA]</scope>
</reference>
<evidence type="ECO:0000313" key="2">
    <source>
        <dbReference type="EMBL" id="CAK9045085.1"/>
    </source>
</evidence>
<feature type="region of interest" description="Disordered" evidence="1">
    <location>
        <begin position="1"/>
        <end position="35"/>
    </location>
</feature>
<proteinExistence type="predicted"/>